<protein>
    <submittedName>
        <fullName evidence="1">Uncharacterized protein</fullName>
    </submittedName>
</protein>
<dbReference type="Proteomes" id="UP001274321">
    <property type="component" value="Unassembled WGS sequence"/>
</dbReference>
<accession>A0ABU4RR99</accession>
<gene>
    <name evidence="1" type="ORF">SCD90_13755</name>
</gene>
<name>A0ABU4RR99_9HYPH</name>
<reference evidence="1 2" key="1">
    <citation type="submission" date="2023-11" db="EMBL/GenBank/DDBJ databases">
        <authorList>
            <person name="Bao R."/>
        </authorList>
    </citation>
    <scope>NUCLEOTIDE SEQUENCE [LARGE SCALE GENOMIC DNA]</scope>
    <source>
        <strain evidence="1 2">PJ23</strain>
    </source>
</reference>
<evidence type="ECO:0000313" key="2">
    <source>
        <dbReference type="Proteomes" id="UP001274321"/>
    </source>
</evidence>
<comment type="caution">
    <text evidence="1">The sequence shown here is derived from an EMBL/GenBank/DDBJ whole genome shotgun (WGS) entry which is preliminary data.</text>
</comment>
<evidence type="ECO:0000313" key="1">
    <source>
        <dbReference type="EMBL" id="MDX6807131.1"/>
    </source>
</evidence>
<proteinExistence type="predicted"/>
<dbReference type="EMBL" id="JAXAFJ010000009">
    <property type="protein sequence ID" value="MDX6807131.1"/>
    <property type="molecule type" value="Genomic_DNA"/>
</dbReference>
<sequence length="79" mass="9030">MKVRITCVVCLRRGVYRLVRLAVQFGADARLIDVLQELAKDCRYARKPWQRPPGKYDPKCGARFEDVEAATRPAEDVPP</sequence>
<keyword evidence="2" id="KW-1185">Reference proteome</keyword>
<organism evidence="1 2">
    <name type="scientific">Terrihabitans rhizophilus</name>
    <dbReference type="NCBI Taxonomy" id="3092662"/>
    <lineage>
        <taxon>Bacteria</taxon>
        <taxon>Pseudomonadati</taxon>
        <taxon>Pseudomonadota</taxon>
        <taxon>Alphaproteobacteria</taxon>
        <taxon>Hyphomicrobiales</taxon>
        <taxon>Terrihabitans</taxon>
    </lineage>
</organism>